<dbReference type="RefSeq" id="WP_285981635.1">
    <property type="nucleotide sequence ID" value="NZ_JASVDS010000002.1"/>
</dbReference>
<dbReference type="InterPro" id="IPR019239">
    <property type="entry name" value="VapB_antitoxin"/>
</dbReference>
<evidence type="ECO:0000256" key="1">
    <source>
        <dbReference type="SAM" id="MobiDB-lite"/>
    </source>
</evidence>
<proteinExistence type="predicted"/>
<evidence type="ECO:0000313" key="3">
    <source>
        <dbReference type="Proteomes" id="UP001238603"/>
    </source>
</evidence>
<feature type="region of interest" description="Disordered" evidence="1">
    <location>
        <begin position="62"/>
        <end position="84"/>
    </location>
</feature>
<accession>A0ABT7LF79</accession>
<gene>
    <name evidence="2" type="ORF">QRD43_06255</name>
</gene>
<sequence length="84" mass="9374">MRTNIEIDDELMAKALQAGPFKTKKEAVEAGLKLLARQAAYRELLKWRGKLKWEGGDDVDWTAAPASAPLSVQEPAPGERRARR</sequence>
<dbReference type="Proteomes" id="UP001238603">
    <property type="component" value="Unassembled WGS sequence"/>
</dbReference>
<organism evidence="2 3">
    <name type="scientific">Roseateles subflavus</name>
    <dbReference type="NCBI Taxonomy" id="3053353"/>
    <lineage>
        <taxon>Bacteria</taxon>
        <taxon>Pseudomonadati</taxon>
        <taxon>Pseudomonadota</taxon>
        <taxon>Betaproteobacteria</taxon>
        <taxon>Burkholderiales</taxon>
        <taxon>Sphaerotilaceae</taxon>
        <taxon>Roseateles</taxon>
    </lineage>
</organism>
<name>A0ABT7LF79_9BURK</name>
<dbReference type="EMBL" id="JASVDS010000002">
    <property type="protein sequence ID" value="MDL5031506.1"/>
    <property type="molecule type" value="Genomic_DNA"/>
</dbReference>
<evidence type="ECO:0000313" key="2">
    <source>
        <dbReference type="EMBL" id="MDL5031506.1"/>
    </source>
</evidence>
<keyword evidence="3" id="KW-1185">Reference proteome</keyword>
<comment type="caution">
    <text evidence="2">The sequence shown here is derived from an EMBL/GenBank/DDBJ whole genome shotgun (WGS) entry which is preliminary data.</text>
</comment>
<dbReference type="Pfam" id="PF09957">
    <property type="entry name" value="VapB_antitoxin"/>
    <property type="match status" value="1"/>
</dbReference>
<protein>
    <submittedName>
        <fullName evidence="2">Type II toxin-antitoxin system VapB family antitoxin</fullName>
    </submittedName>
</protein>
<reference evidence="2 3" key="1">
    <citation type="submission" date="2023-06" db="EMBL/GenBank/DDBJ databases">
        <title>Pelomonas sp. APW6 16S ribosomal RNA gene genome sequencing and assembly.</title>
        <authorList>
            <person name="Woo H."/>
        </authorList>
    </citation>
    <scope>NUCLEOTIDE SEQUENCE [LARGE SCALE GENOMIC DNA]</scope>
    <source>
        <strain evidence="2 3">APW6</strain>
    </source>
</reference>